<keyword evidence="1" id="KW-0732">Signal</keyword>
<comment type="caution">
    <text evidence="2">The sequence shown here is derived from an EMBL/GenBank/DDBJ whole genome shotgun (WGS) entry which is preliminary data.</text>
</comment>
<evidence type="ECO:0008006" key="4">
    <source>
        <dbReference type="Google" id="ProtNLM"/>
    </source>
</evidence>
<feature type="chain" id="PRO_5044861846" description="Chemosensory protein" evidence="1">
    <location>
        <begin position="20"/>
        <end position="131"/>
    </location>
</feature>
<evidence type="ECO:0000313" key="3">
    <source>
        <dbReference type="Proteomes" id="UP001516400"/>
    </source>
</evidence>
<dbReference type="PANTHER" id="PTHR11257:SF12">
    <property type="entry name" value="EJACULATORY BULB-SPECIFIC PROTEIN 3-RELATED"/>
    <property type="match status" value="1"/>
</dbReference>
<reference evidence="2 3" key="1">
    <citation type="journal article" date="2021" name="BMC Biol.">
        <title>Horizontally acquired antibacterial genes associated with adaptive radiation of ladybird beetles.</title>
        <authorList>
            <person name="Li H.S."/>
            <person name="Tang X.F."/>
            <person name="Huang Y.H."/>
            <person name="Xu Z.Y."/>
            <person name="Chen M.L."/>
            <person name="Du X.Y."/>
            <person name="Qiu B.Y."/>
            <person name="Chen P.T."/>
            <person name="Zhang W."/>
            <person name="Slipinski A."/>
            <person name="Escalona H.E."/>
            <person name="Waterhouse R.M."/>
            <person name="Zwick A."/>
            <person name="Pang H."/>
        </authorList>
    </citation>
    <scope>NUCLEOTIDE SEQUENCE [LARGE SCALE GENOMIC DNA]</scope>
    <source>
        <strain evidence="2">SYSU2018</strain>
    </source>
</reference>
<dbReference type="Pfam" id="PF03392">
    <property type="entry name" value="OS-D"/>
    <property type="match status" value="1"/>
</dbReference>
<dbReference type="InterPro" id="IPR005055">
    <property type="entry name" value="A10/PebIII"/>
</dbReference>
<feature type="signal peptide" evidence="1">
    <location>
        <begin position="1"/>
        <end position="19"/>
    </location>
</feature>
<evidence type="ECO:0000256" key="1">
    <source>
        <dbReference type="SAM" id="SignalP"/>
    </source>
</evidence>
<accession>A0ABD2NCT3</accession>
<proteinExistence type="predicted"/>
<dbReference type="EMBL" id="JABFTP020000103">
    <property type="protein sequence ID" value="KAL3276413.1"/>
    <property type="molecule type" value="Genomic_DNA"/>
</dbReference>
<organism evidence="2 3">
    <name type="scientific">Cryptolaemus montrouzieri</name>
    <dbReference type="NCBI Taxonomy" id="559131"/>
    <lineage>
        <taxon>Eukaryota</taxon>
        <taxon>Metazoa</taxon>
        <taxon>Ecdysozoa</taxon>
        <taxon>Arthropoda</taxon>
        <taxon>Hexapoda</taxon>
        <taxon>Insecta</taxon>
        <taxon>Pterygota</taxon>
        <taxon>Neoptera</taxon>
        <taxon>Endopterygota</taxon>
        <taxon>Coleoptera</taxon>
        <taxon>Polyphaga</taxon>
        <taxon>Cucujiformia</taxon>
        <taxon>Coccinelloidea</taxon>
        <taxon>Coccinellidae</taxon>
        <taxon>Scymninae</taxon>
        <taxon>Scymnini</taxon>
        <taxon>Cryptolaemus</taxon>
    </lineage>
</organism>
<dbReference type="AlphaFoldDB" id="A0ABD2NCT3"/>
<dbReference type="PANTHER" id="PTHR11257">
    <property type="entry name" value="CHEMOSENSORY PROTEIN-RELATED"/>
    <property type="match status" value="1"/>
</dbReference>
<protein>
    <recommendedName>
        <fullName evidence="4">Chemosensory protein</fullName>
    </recommendedName>
</protein>
<sequence>MIILLFLVAAAFSISDVYCDGEYGTKFDNLDLELIMTNERLLKNHFDCLLEDKGCMPETTELKKHLPEIIETCCAKCSEKHKAGKEKLVSFLKEKRPELLKAVLDKYDPDRSRKAKCAEKMKNSGIDVSKV</sequence>
<dbReference type="Gene3D" id="1.10.2080.10">
    <property type="entry name" value="Insect odorant-binding protein A10/Ejaculatory bulb-specific protein 3"/>
    <property type="match status" value="1"/>
</dbReference>
<dbReference type="Proteomes" id="UP001516400">
    <property type="component" value="Unassembled WGS sequence"/>
</dbReference>
<dbReference type="InterPro" id="IPR036682">
    <property type="entry name" value="OS_D_A10/PebIII_sf"/>
</dbReference>
<name>A0ABD2NCT3_9CUCU</name>
<dbReference type="SUPFAM" id="SSF100910">
    <property type="entry name" value="Chemosensory protein Csp2"/>
    <property type="match status" value="1"/>
</dbReference>
<gene>
    <name evidence="2" type="ORF">HHI36_011797</name>
</gene>
<evidence type="ECO:0000313" key="2">
    <source>
        <dbReference type="EMBL" id="KAL3276413.1"/>
    </source>
</evidence>
<keyword evidence="3" id="KW-1185">Reference proteome</keyword>